<dbReference type="PANTHER" id="PTHR30373">
    <property type="entry name" value="UPF0603 PROTEIN YGCG"/>
    <property type="match status" value="1"/>
</dbReference>
<organism evidence="3 4">
    <name type="scientific">Candidatus Cryptobacteroides excrementipullorum</name>
    <dbReference type="NCBI Taxonomy" id="2840761"/>
    <lineage>
        <taxon>Bacteria</taxon>
        <taxon>Pseudomonadati</taxon>
        <taxon>Bacteroidota</taxon>
        <taxon>Bacteroidia</taxon>
        <taxon>Bacteroidales</taxon>
        <taxon>Candidatus Cryptobacteroides</taxon>
    </lineage>
</organism>
<proteinExistence type="predicted"/>
<reference evidence="3" key="1">
    <citation type="submission" date="2020-10" db="EMBL/GenBank/DDBJ databases">
        <authorList>
            <person name="Gilroy R."/>
        </authorList>
    </citation>
    <scope>NUCLEOTIDE SEQUENCE</scope>
    <source>
        <strain evidence="3">2478</strain>
    </source>
</reference>
<evidence type="ECO:0000256" key="1">
    <source>
        <dbReference type="SAM" id="Phobius"/>
    </source>
</evidence>
<keyword evidence="1" id="KW-0472">Membrane</keyword>
<feature type="transmembrane region" description="Helical" evidence="1">
    <location>
        <begin position="197"/>
        <end position="220"/>
    </location>
</feature>
<keyword evidence="1" id="KW-1133">Transmembrane helix</keyword>
<gene>
    <name evidence="3" type="ORF">IAB80_07105</name>
</gene>
<reference evidence="3" key="2">
    <citation type="journal article" date="2021" name="PeerJ">
        <title>Extensive microbial diversity within the chicken gut microbiome revealed by metagenomics and culture.</title>
        <authorList>
            <person name="Gilroy R."/>
            <person name="Ravi A."/>
            <person name="Getino M."/>
            <person name="Pursley I."/>
            <person name="Horton D.L."/>
            <person name="Alikhan N.F."/>
            <person name="Baker D."/>
            <person name="Gharbi K."/>
            <person name="Hall N."/>
            <person name="Watson M."/>
            <person name="Adriaenssens E.M."/>
            <person name="Foster-Nyarko E."/>
            <person name="Jarju S."/>
            <person name="Secka A."/>
            <person name="Antonio M."/>
            <person name="Oren A."/>
            <person name="Chaudhuri R.R."/>
            <person name="La Ragione R."/>
            <person name="Hildebrand F."/>
            <person name="Pallen M.J."/>
        </authorList>
    </citation>
    <scope>NUCLEOTIDE SEQUENCE</scope>
    <source>
        <strain evidence="3">2478</strain>
    </source>
</reference>
<sequence length="288" mass="29971">MKSLSEAQPPRKDQTTLPMHKYLKSYIIAAAAFLSAAVLCSAVPSRPSPQRLVNDFAGIFSPRQVAVLENTLVAFDDSTSNQITVVTVNDLEGYSAMEYATRIGLDWEVGTSGFDNGIVLLVKPKTPESNGQTAISVGYGLEGAIPDAYAKRIIENELIPHFRQDDYYGGVAAACTVLMQLASGEISEPRGAGNDDIGGFIGLGLFIFFVFIVAMVVSILKKGNDNGRGGGGRYRNDGGDIMDALIIGSLLGHGSRGHSSWGGSGGFGGGFGGFGGGSFGGGGASGSW</sequence>
<name>A0A9D9NMM2_9BACT</name>
<evidence type="ECO:0000313" key="4">
    <source>
        <dbReference type="Proteomes" id="UP000823771"/>
    </source>
</evidence>
<dbReference type="Pfam" id="PF04536">
    <property type="entry name" value="TPM_phosphatase"/>
    <property type="match status" value="1"/>
</dbReference>
<evidence type="ECO:0000259" key="2">
    <source>
        <dbReference type="Pfam" id="PF04536"/>
    </source>
</evidence>
<feature type="domain" description="TPM" evidence="2">
    <location>
        <begin position="53"/>
        <end position="180"/>
    </location>
</feature>
<dbReference type="InterPro" id="IPR007621">
    <property type="entry name" value="TPM_dom"/>
</dbReference>
<dbReference type="EMBL" id="JADILZ010000064">
    <property type="protein sequence ID" value="MBO8478638.1"/>
    <property type="molecule type" value="Genomic_DNA"/>
</dbReference>
<accession>A0A9D9NMM2</accession>
<protein>
    <submittedName>
        <fullName evidence="3">TPM domain-containing protein</fullName>
    </submittedName>
</protein>
<comment type="caution">
    <text evidence="3">The sequence shown here is derived from an EMBL/GenBank/DDBJ whole genome shotgun (WGS) entry which is preliminary data.</text>
</comment>
<dbReference type="PANTHER" id="PTHR30373:SF2">
    <property type="entry name" value="UPF0603 PROTEIN YGCG"/>
    <property type="match status" value="1"/>
</dbReference>
<keyword evidence="1" id="KW-0812">Transmembrane</keyword>
<dbReference type="Proteomes" id="UP000823771">
    <property type="component" value="Unassembled WGS sequence"/>
</dbReference>
<dbReference type="Gene3D" id="3.10.310.50">
    <property type="match status" value="1"/>
</dbReference>
<evidence type="ECO:0000313" key="3">
    <source>
        <dbReference type="EMBL" id="MBO8478638.1"/>
    </source>
</evidence>
<dbReference type="AlphaFoldDB" id="A0A9D9NMM2"/>